<evidence type="ECO:0000313" key="2">
    <source>
        <dbReference type="Proteomes" id="UP000823775"/>
    </source>
</evidence>
<dbReference type="EMBL" id="JACEIK010001109">
    <property type="protein sequence ID" value="MCD7466090.1"/>
    <property type="molecule type" value="Genomic_DNA"/>
</dbReference>
<keyword evidence="2" id="KW-1185">Reference proteome</keyword>
<gene>
    <name evidence="1" type="primary">BAG3_2</name>
    <name evidence="1" type="ORF">HAX54_002440</name>
</gene>
<dbReference type="Proteomes" id="UP000823775">
    <property type="component" value="Unassembled WGS sequence"/>
</dbReference>
<accession>A0ABS8T579</accession>
<reference evidence="1 2" key="1">
    <citation type="journal article" date="2021" name="BMC Genomics">
        <title>Datura genome reveals duplications of psychoactive alkaloid biosynthetic genes and high mutation rate following tissue culture.</title>
        <authorList>
            <person name="Rajewski A."/>
            <person name="Carter-House D."/>
            <person name="Stajich J."/>
            <person name="Litt A."/>
        </authorList>
    </citation>
    <scope>NUCLEOTIDE SEQUENCE [LARGE SCALE GENOMIC DNA]</scope>
    <source>
        <strain evidence="1">AR-01</strain>
    </source>
</reference>
<keyword evidence="1" id="KW-0436">Ligase</keyword>
<dbReference type="GO" id="GO:0016874">
    <property type="term" value="F:ligase activity"/>
    <property type="evidence" value="ECO:0007669"/>
    <property type="project" value="UniProtKB-KW"/>
</dbReference>
<proteinExistence type="predicted"/>
<comment type="caution">
    <text evidence="1">The sequence shown here is derived from an EMBL/GenBank/DDBJ whole genome shotgun (WGS) entry which is preliminary data.</text>
</comment>
<evidence type="ECO:0000313" key="1">
    <source>
        <dbReference type="EMBL" id="MCD7466090.1"/>
    </source>
</evidence>
<sequence>MAQAQNLGHLPSPNSSLATMFAINLFTTHFNQNKPTNTTRPNEDSTNLQPEIAKCIVDTVNRSTANGSNTSTTNKRKLDDFTGTDLTASSEFQAPSSVRKQRDQVSSSFNEKSLNQVHFFVRLCSEGKSLVLQAYPTDKVEQKDSAELVGRLRSTQNALVWKLLNELPLNTSDHFSSSVPALARLYRSPVIACNVIRLKVPFMEDYTGEAVYIGETSEREEEEEEDHMVALPWWSLYLTVSERNPNKISKLNHEFGEFILQEDKGMEGFVVLSDRHVCNKSDDYGWICEHKRSQLLEQSFSTLENLLNEHLRRFVCRFKCRQAFGFGVLREWFVLVCRPSSILKTLFCCLAK</sequence>
<protein>
    <submittedName>
        <fullName evidence="1">E3 ubiquitin- protein ligase</fullName>
    </submittedName>
</protein>
<name>A0ABS8T579_DATST</name>
<organism evidence="1 2">
    <name type="scientific">Datura stramonium</name>
    <name type="common">Jimsonweed</name>
    <name type="synonym">Common thornapple</name>
    <dbReference type="NCBI Taxonomy" id="4076"/>
    <lineage>
        <taxon>Eukaryota</taxon>
        <taxon>Viridiplantae</taxon>
        <taxon>Streptophyta</taxon>
        <taxon>Embryophyta</taxon>
        <taxon>Tracheophyta</taxon>
        <taxon>Spermatophyta</taxon>
        <taxon>Magnoliopsida</taxon>
        <taxon>eudicotyledons</taxon>
        <taxon>Gunneridae</taxon>
        <taxon>Pentapetalae</taxon>
        <taxon>asterids</taxon>
        <taxon>lamiids</taxon>
        <taxon>Solanales</taxon>
        <taxon>Solanaceae</taxon>
        <taxon>Solanoideae</taxon>
        <taxon>Datureae</taxon>
        <taxon>Datura</taxon>
    </lineage>
</organism>